<dbReference type="AlphaFoldDB" id="W5N521"/>
<dbReference type="InterPro" id="IPR029251">
    <property type="entry name" value="Faap100"/>
</dbReference>
<sequence>MRVLMRVLSLSVKSRFIPCRKEKKATQHFGYGALDFVLSAPGVSRCAAMADGRCTVDHLAGFQRPSGSAQVLTCGPDLLLLRNGSERVFAYSGREARVQAVYIFAGRVTHLLESPDRRCIFALCQNDGIYCTSLHQISREPSPTPTEAAPKSPVLVMVPPDACVLKDPGACSFAVLENALVAVARSGTAWRMGFYEVPAGSTGSCKKVEELCIPVLSAGCSSIYGGRDEAVPPVLCCIYPHGAKAKATEDSSSGHLLLEQVLFRLLFGVDAALLSSPTILCGLPDGRLCCLPLRRPGNPEAEGGESRVRVLRHLGQPIAFIGAWGAGGDDRGSSCLLVVGSSGRALLMLAEGEEEGRALEFRERHLSGRVQSACLADGQLFYSTGSDLLAVQLRPSPSGDRPDLWIPSLQPPVTLNVCSLIALSRPTETPAGAVKLFAVSLKGRLLRVTLPQKSPRAHGALSAAQVGQKVRDLLAGIGNVSERVSSLKSCIHLKNDALRNLNQVFNICCLLMPNQRHAGGGPCPVRPISCRVRVKRSCILQQETLFLSCVLQNSSDYILEQGWTLCVQLIYPPYPLTAQGERPTKTYSFPFDKLHPGKNLEVTLPLATESELALPVTVCCSLMYFLQSILGEEECRWAPMSQPSLSQLVKDSGYISLVLDTQTVDWLDCLWVGGPATHGNNTRPSSGSGVDLVQTLLTSSRKAQQQECEGAPLKTLPQRSSEGGPFVASLRVSSDLLKTALQLSGSGPSVSSAVLHWLVSCSPAGENIACEDIPVLSAVCPGGASLRLLAQEVTASDLWADGPITAVEIRIESSSLAELCGLHFAVLRRLQALLKEGVPEAGAARRLKGQSFVQLLQHTETLSKAVQEARGHIALGLGMSSRITEKLLHTYGQLRDSPFLIL</sequence>
<accession>W5N521</accession>
<dbReference type="HOGENOM" id="CLU_018470_0_0_1"/>
<dbReference type="PANTHER" id="PTHR14890:SF1">
    <property type="entry name" value="FANCONI ANEMIA CORE COMPLEX-ASSOCIATED PROTEIN 100"/>
    <property type="match status" value="1"/>
</dbReference>
<organism evidence="1 2">
    <name type="scientific">Lepisosteus oculatus</name>
    <name type="common">Spotted gar</name>
    <dbReference type="NCBI Taxonomy" id="7918"/>
    <lineage>
        <taxon>Eukaryota</taxon>
        <taxon>Metazoa</taxon>
        <taxon>Chordata</taxon>
        <taxon>Craniata</taxon>
        <taxon>Vertebrata</taxon>
        <taxon>Euteleostomi</taxon>
        <taxon>Actinopterygii</taxon>
        <taxon>Neopterygii</taxon>
        <taxon>Holostei</taxon>
        <taxon>Semionotiformes</taxon>
        <taxon>Lepisosteidae</taxon>
        <taxon>Lepisosteus</taxon>
    </lineage>
</organism>
<dbReference type="OrthoDB" id="6495021at2759"/>
<dbReference type="Bgee" id="ENSLOCG00000012780">
    <property type="expression patterns" value="Expressed in ovary and 12 other cell types or tissues"/>
</dbReference>
<reference evidence="1" key="2">
    <citation type="submission" date="2025-08" db="UniProtKB">
        <authorList>
            <consortium name="Ensembl"/>
        </authorList>
    </citation>
    <scope>IDENTIFICATION</scope>
</reference>
<reference evidence="1" key="3">
    <citation type="submission" date="2025-09" db="UniProtKB">
        <authorList>
            <consortium name="Ensembl"/>
        </authorList>
    </citation>
    <scope>IDENTIFICATION</scope>
</reference>
<dbReference type="InParanoid" id="W5N521"/>
<dbReference type="Proteomes" id="UP000018468">
    <property type="component" value="Linkage group LG10"/>
</dbReference>
<evidence type="ECO:0000313" key="1">
    <source>
        <dbReference type="Ensembl" id="ENSLOCP00000015730.1"/>
    </source>
</evidence>
<dbReference type="GO" id="GO:0043240">
    <property type="term" value="C:Fanconi anaemia nuclear complex"/>
    <property type="evidence" value="ECO:0007669"/>
    <property type="project" value="InterPro"/>
</dbReference>
<reference evidence="2" key="1">
    <citation type="submission" date="2011-12" db="EMBL/GenBank/DDBJ databases">
        <title>The Draft Genome of Lepisosteus oculatus.</title>
        <authorList>
            <consortium name="The Broad Institute Genome Assembly &amp; Analysis Group"/>
            <consortium name="Computational R&amp;D Group"/>
            <consortium name="and Sequencing Platform"/>
            <person name="Di Palma F."/>
            <person name="Alfoldi J."/>
            <person name="Johnson J."/>
            <person name="Berlin A."/>
            <person name="Gnerre S."/>
            <person name="Jaffe D."/>
            <person name="MacCallum I."/>
            <person name="Young S."/>
            <person name="Walker B.J."/>
            <person name="Lander E.S."/>
            <person name="Lindblad-Toh K."/>
        </authorList>
    </citation>
    <scope>NUCLEOTIDE SEQUENCE [LARGE SCALE GENOMIC DNA]</scope>
</reference>
<dbReference type="GO" id="GO:0005654">
    <property type="term" value="C:nucleoplasm"/>
    <property type="evidence" value="ECO:0000318"/>
    <property type="project" value="GO_Central"/>
</dbReference>
<dbReference type="Pfam" id="PF15146">
    <property type="entry name" value="FANCAA"/>
    <property type="match status" value="1"/>
</dbReference>
<dbReference type="GeneTree" id="ENSGT00390000016682"/>
<evidence type="ECO:0000313" key="2">
    <source>
        <dbReference type="Proteomes" id="UP000018468"/>
    </source>
</evidence>
<keyword evidence="2" id="KW-1185">Reference proteome</keyword>
<dbReference type="eggNOG" id="ENOG502QTI0">
    <property type="taxonomic scope" value="Eukaryota"/>
</dbReference>
<dbReference type="Ensembl" id="ENSLOCT00000015760.1">
    <property type="protein sequence ID" value="ENSLOCP00000015730.1"/>
    <property type="gene ID" value="ENSLOCG00000012780.1"/>
</dbReference>
<proteinExistence type="predicted"/>
<dbReference type="PANTHER" id="PTHR14890">
    <property type="entry name" value="FANCONI ANEMIA CORE COMPLEX-ASSOCIATED PROTEIN 100"/>
    <property type="match status" value="1"/>
</dbReference>
<dbReference type="FunCoup" id="W5N521">
    <property type="interactions" value="1087"/>
</dbReference>
<dbReference type="EMBL" id="AHAT01000368">
    <property type="status" value="NOT_ANNOTATED_CDS"/>
    <property type="molecule type" value="Genomic_DNA"/>
</dbReference>
<dbReference type="CTD" id="80233"/>
<dbReference type="GeneID" id="102690482"/>
<protein>
    <submittedName>
        <fullName evidence="1">FA core complex associated protein 100</fullName>
    </submittedName>
</protein>
<name>W5N521_LEPOC</name>
<dbReference type="GO" id="GO:0036297">
    <property type="term" value="P:interstrand cross-link repair"/>
    <property type="evidence" value="ECO:0007669"/>
    <property type="project" value="InterPro"/>
</dbReference>
<dbReference type="KEGG" id="loc:102690482"/>
<dbReference type="STRING" id="7918.ENSLOCP00000015730"/>
<dbReference type="OMA" id="RVHHAVI"/>